<sequence>MAQSINTKVEYTGKGVSYLGVGGKVGKFLLGDRSFEFYNDANVEHFIQIPWSSIIEIGANVNRKKVSRHFEIVTDKGKFLFASSDSGKILKIARQHVGNDKVVRYPSLLQKIAGFFKRKTRIRIRNCRMLS</sequence>
<keyword evidence="2" id="KW-1185">Reference proteome</keyword>
<protein>
    <submittedName>
        <fullName evidence="1">Mannose operon ManO protein</fullName>
    </submittedName>
</protein>
<dbReference type="RefSeq" id="WP_128832801.1">
    <property type="nucleotide sequence ID" value="NZ_AP014612.1"/>
</dbReference>
<dbReference type="Proteomes" id="UP000217758">
    <property type="component" value="Chromosome"/>
</dbReference>
<name>A0A1L7LH66_9STRE</name>
<dbReference type="PIRSF" id="PIRSF021265">
    <property type="entry name" value="DUF956"/>
    <property type="match status" value="1"/>
</dbReference>
<organism evidence="1 2">
    <name type="scientific">Streptococcus troglodytae</name>
    <dbReference type="NCBI Taxonomy" id="1111760"/>
    <lineage>
        <taxon>Bacteria</taxon>
        <taxon>Bacillati</taxon>
        <taxon>Bacillota</taxon>
        <taxon>Bacilli</taxon>
        <taxon>Lactobacillales</taxon>
        <taxon>Streptococcaceae</taxon>
        <taxon>Streptococcus</taxon>
    </lineage>
</organism>
<evidence type="ECO:0000313" key="1">
    <source>
        <dbReference type="EMBL" id="BAQ23537.1"/>
    </source>
</evidence>
<dbReference type="KEGG" id="strg:SRT_02760"/>
<dbReference type="InterPro" id="IPR010360">
    <property type="entry name" value="DUF956"/>
</dbReference>
<reference evidence="1 2" key="1">
    <citation type="journal article" date="2016" name="Microbiol. Immunol.">
        <title>Complete genome sequence of Streptococcus troglodytae TKU31 isolated from the oral cavity of a chimpanzee (Pan troglodytes).</title>
        <authorList>
            <person name="Okamoto M."/>
            <person name="Naito M."/>
            <person name="Miyanohara M."/>
            <person name="Imai S."/>
            <person name="Nomura Y."/>
            <person name="Saito W."/>
            <person name="Momoi Y."/>
            <person name="Takada K."/>
            <person name="Miyabe-Nishiwaki T."/>
            <person name="Tomonaga M."/>
            <person name="Hanada N."/>
        </authorList>
    </citation>
    <scope>NUCLEOTIDE SEQUENCE [LARGE SCALE GENOMIC DNA]</scope>
    <source>
        <strain evidence="2">TKU 31</strain>
    </source>
</reference>
<dbReference type="Pfam" id="PF06115">
    <property type="entry name" value="DUF956"/>
    <property type="match status" value="1"/>
</dbReference>
<dbReference type="EMBL" id="AP014612">
    <property type="protein sequence ID" value="BAQ23537.1"/>
    <property type="molecule type" value="Genomic_DNA"/>
</dbReference>
<evidence type="ECO:0000313" key="2">
    <source>
        <dbReference type="Proteomes" id="UP000217758"/>
    </source>
</evidence>
<dbReference type="AlphaFoldDB" id="A0A1L7LH66"/>
<gene>
    <name evidence="1" type="ORF">SRT_02760</name>
</gene>
<accession>A0A1L7LH66</accession>
<proteinExistence type="predicted"/>